<sequence>TITVGTPVASIIGPYCPTESAPCFLSDAAPNGYLQYTLTAATGSYIPVEADWQWEKISGNFYFLENGQYNSPTHTGKTGNLMVFGSN</sequence>
<proteinExistence type="predicted"/>
<comment type="caution">
    <text evidence="1">The sequence shown here is derived from an EMBL/GenBank/DDBJ whole genome shotgun (WGS) entry which is preliminary data.</text>
</comment>
<evidence type="ECO:0000313" key="2">
    <source>
        <dbReference type="Proteomes" id="UP000712080"/>
    </source>
</evidence>
<name>A0A972FR23_9FLAO</name>
<keyword evidence="2" id="KW-1185">Reference proteome</keyword>
<feature type="non-terminal residue" evidence="1">
    <location>
        <position position="1"/>
    </location>
</feature>
<dbReference type="RefSeq" id="WP_169525264.1">
    <property type="nucleotide sequence ID" value="NZ_JAAMPU010000028.1"/>
</dbReference>
<evidence type="ECO:0000313" key="1">
    <source>
        <dbReference type="EMBL" id="NMH26422.1"/>
    </source>
</evidence>
<reference evidence="1" key="1">
    <citation type="submission" date="2020-02" db="EMBL/GenBank/DDBJ databases">
        <title>Flavobacterium sp. genome.</title>
        <authorList>
            <person name="Jung H.S."/>
            <person name="Baek J.H."/>
            <person name="Jeon C.O."/>
        </authorList>
    </citation>
    <scope>NUCLEOTIDE SEQUENCE</scope>
    <source>
        <strain evidence="1">SE-s28</strain>
    </source>
</reference>
<dbReference type="EMBL" id="JAAMPU010000028">
    <property type="protein sequence ID" value="NMH26422.1"/>
    <property type="molecule type" value="Genomic_DNA"/>
</dbReference>
<protein>
    <submittedName>
        <fullName evidence="1">Uncharacterized protein</fullName>
    </submittedName>
</protein>
<gene>
    <name evidence="1" type="ORF">G6047_00085</name>
</gene>
<feature type="non-terminal residue" evidence="1">
    <location>
        <position position="87"/>
    </location>
</feature>
<dbReference type="Proteomes" id="UP000712080">
    <property type="component" value="Unassembled WGS sequence"/>
</dbReference>
<organism evidence="1 2">
    <name type="scientific">Flavobacterium silvaticum</name>
    <dbReference type="NCBI Taxonomy" id="1852020"/>
    <lineage>
        <taxon>Bacteria</taxon>
        <taxon>Pseudomonadati</taxon>
        <taxon>Bacteroidota</taxon>
        <taxon>Flavobacteriia</taxon>
        <taxon>Flavobacteriales</taxon>
        <taxon>Flavobacteriaceae</taxon>
        <taxon>Flavobacterium</taxon>
    </lineage>
</organism>
<dbReference type="AlphaFoldDB" id="A0A972FR23"/>
<accession>A0A972FR23</accession>